<dbReference type="InterPro" id="IPR051055">
    <property type="entry name" value="PIF1_helicase"/>
</dbReference>
<dbReference type="Proteomes" id="UP000198211">
    <property type="component" value="Unassembled WGS sequence"/>
</dbReference>
<dbReference type="Gene3D" id="3.40.50.300">
    <property type="entry name" value="P-loop containing nucleotide triphosphate hydrolases"/>
    <property type="match status" value="1"/>
</dbReference>
<dbReference type="EC" id="5.6.2.3" evidence="1"/>
<comment type="cofactor">
    <cofactor evidence="1">
        <name>Mg(2+)</name>
        <dbReference type="ChEBI" id="CHEBI:18420"/>
    </cofactor>
</comment>
<keyword evidence="1" id="KW-0234">DNA repair</keyword>
<feature type="domain" description="DNA helicase Pif1-like DEAD-box helicase" evidence="2">
    <location>
        <begin position="178"/>
        <end position="272"/>
    </location>
</feature>
<sequence length="371" mass="41551">MPYVNDDSPDDIKALRSKIALVLFKPFRSLSDLVQSANLTGINWIKAYESWKDCRTAFDRAIMSNMDDYYYEREKAASDQGWHGTDDAEGSFTLNPLQHAAFCKIGVALLTNWLQTDPKEGCYQGANFEAELSLIQLLFFLGGAVGTGKSRVIDAMTKSCLLWRQDACRSNAIDFIGVEVLVIDEVSMLIKSEWLKLDRLLRKFKRVPGVPFGGLHIVWVGDFLQLPPVGADPICIDPASKPSYSTTDIEVFLLWRRFEDVVVLDESMRFREDPEWGEGCANARLGIWSPSFVDIINSRLVDNGNQTCRADTVFATSDNVTRTAINNAFVVEAAKQLPSGHYPVRLVANFKGSLNDLSRHDVEYTMGLPDT</sequence>
<dbReference type="GO" id="GO:0006281">
    <property type="term" value="P:DNA repair"/>
    <property type="evidence" value="ECO:0007669"/>
    <property type="project" value="UniProtKB-KW"/>
</dbReference>
<protein>
    <recommendedName>
        <fullName evidence="1">ATP-dependent DNA helicase</fullName>
        <ecNumber evidence="1">5.6.2.3</ecNumber>
    </recommendedName>
</protein>
<comment type="caution">
    <text evidence="3">The sequence shown here is derived from an EMBL/GenBank/DDBJ whole genome shotgun (WGS) entry which is preliminary data.</text>
</comment>
<dbReference type="Pfam" id="PF05970">
    <property type="entry name" value="PIF1"/>
    <property type="match status" value="1"/>
</dbReference>
<keyword evidence="1" id="KW-0378">Hydrolase</keyword>
<gene>
    <name evidence="3" type="ORF">PHMEG_00012943</name>
</gene>
<dbReference type="GO" id="GO:0006310">
    <property type="term" value="P:DNA recombination"/>
    <property type="evidence" value="ECO:0007669"/>
    <property type="project" value="UniProtKB-KW"/>
</dbReference>
<name>A0A225W7G0_9STRA</name>
<dbReference type="OrthoDB" id="129312at2759"/>
<dbReference type="SUPFAM" id="SSF52540">
    <property type="entry name" value="P-loop containing nucleoside triphosphate hydrolases"/>
    <property type="match status" value="1"/>
</dbReference>
<dbReference type="AlphaFoldDB" id="A0A225W7G0"/>
<evidence type="ECO:0000259" key="2">
    <source>
        <dbReference type="Pfam" id="PF05970"/>
    </source>
</evidence>
<dbReference type="GO" id="GO:0005524">
    <property type="term" value="F:ATP binding"/>
    <property type="evidence" value="ECO:0007669"/>
    <property type="project" value="UniProtKB-KW"/>
</dbReference>
<keyword evidence="1" id="KW-0347">Helicase</keyword>
<evidence type="ECO:0000256" key="1">
    <source>
        <dbReference type="RuleBase" id="RU363044"/>
    </source>
</evidence>
<dbReference type="GO" id="GO:0016887">
    <property type="term" value="F:ATP hydrolysis activity"/>
    <property type="evidence" value="ECO:0007669"/>
    <property type="project" value="RHEA"/>
</dbReference>
<keyword evidence="1" id="KW-0233">DNA recombination</keyword>
<evidence type="ECO:0000313" key="3">
    <source>
        <dbReference type="EMBL" id="OWZ13681.1"/>
    </source>
</evidence>
<evidence type="ECO:0000313" key="4">
    <source>
        <dbReference type="Proteomes" id="UP000198211"/>
    </source>
</evidence>
<keyword evidence="1" id="KW-0547">Nucleotide-binding</keyword>
<accession>A0A225W7G0</accession>
<dbReference type="PANTHER" id="PTHR47642">
    <property type="entry name" value="ATP-DEPENDENT DNA HELICASE"/>
    <property type="match status" value="1"/>
</dbReference>
<keyword evidence="1" id="KW-0227">DNA damage</keyword>
<keyword evidence="4" id="KW-1185">Reference proteome</keyword>
<comment type="catalytic activity">
    <reaction evidence="1">
        <text>ATP + H2O = ADP + phosphate + H(+)</text>
        <dbReference type="Rhea" id="RHEA:13065"/>
        <dbReference type="ChEBI" id="CHEBI:15377"/>
        <dbReference type="ChEBI" id="CHEBI:15378"/>
        <dbReference type="ChEBI" id="CHEBI:30616"/>
        <dbReference type="ChEBI" id="CHEBI:43474"/>
        <dbReference type="ChEBI" id="CHEBI:456216"/>
        <dbReference type="EC" id="5.6.2.3"/>
    </reaction>
</comment>
<organism evidence="3 4">
    <name type="scientific">Phytophthora megakarya</name>
    <dbReference type="NCBI Taxonomy" id="4795"/>
    <lineage>
        <taxon>Eukaryota</taxon>
        <taxon>Sar</taxon>
        <taxon>Stramenopiles</taxon>
        <taxon>Oomycota</taxon>
        <taxon>Peronosporomycetes</taxon>
        <taxon>Peronosporales</taxon>
        <taxon>Peronosporaceae</taxon>
        <taxon>Phytophthora</taxon>
    </lineage>
</organism>
<reference evidence="4" key="1">
    <citation type="submission" date="2017-03" db="EMBL/GenBank/DDBJ databases">
        <title>Phytopthora megakarya and P. palmivora, two closely related causual agents of cacao black pod achieved similar genome size and gene model numbers by different mechanisms.</title>
        <authorList>
            <person name="Ali S."/>
            <person name="Shao J."/>
            <person name="Larry D.J."/>
            <person name="Kronmiller B."/>
            <person name="Shen D."/>
            <person name="Strem M.D."/>
            <person name="Melnick R.L."/>
            <person name="Guiltinan M.J."/>
            <person name="Tyler B.M."/>
            <person name="Meinhardt L.W."/>
            <person name="Bailey B.A."/>
        </authorList>
    </citation>
    <scope>NUCLEOTIDE SEQUENCE [LARGE SCALE GENOMIC DNA]</scope>
    <source>
        <strain evidence="4">zdho120</strain>
    </source>
</reference>
<dbReference type="EMBL" id="NBNE01001515">
    <property type="protein sequence ID" value="OWZ13681.1"/>
    <property type="molecule type" value="Genomic_DNA"/>
</dbReference>
<dbReference type="GO" id="GO:0043139">
    <property type="term" value="F:5'-3' DNA helicase activity"/>
    <property type="evidence" value="ECO:0007669"/>
    <property type="project" value="UniProtKB-EC"/>
</dbReference>
<proteinExistence type="inferred from homology"/>
<keyword evidence="1" id="KW-0067">ATP-binding</keyword>
<comment type="similarity">
    <text evidence="1">Belongs to the helicase family.</text>
</comment>
<dbReference type="InterPro" id="IPR010285">
    <property type="entry name" value="DNA_helicase_pif1-like_DEAD"/>
</dbReference>
<dbReference type="InterPro" id="IPR027417">
    <property type="entry name" value="P-loop_NTPase"/>
</dbReference>
<dbReference type="GO" id="GO:0000723">
    <property type="term" value="P:telomere maintenance"/>
    <property type="evidence" value="ECO:0007669"/>
    <property type="project" value="InterPro"/>
</dbReference>